<feature type="region of interest" description="Disordered" evidence="5">
    <location>
        <begin position="62"/>
        <end position="82"/>
    </location>
</feature>
<dbReference type="HAMAP" id="MF_01475">
    <property type="entry name" value="Ribosomal_eL19"/>
    <property type="match status" value="1"/>
</dbReference>
<dbReference type="Pfam" id="PF01280">
    <property type="entry name" value="Ribosomal_L19e"/>
    <property type="match status" value="1"/>
</dbReference>
<comment type="similarity">
    <text evidence="1 4">Belongs to the eukaryotic ribosomal protein eL19 family.</text>
</comment>
<dbReference type="FunFam" id="1.10.1650.10:FF:000001">
    <property type="entry name" value="Ribosomal protein L19"/>
    <property type="match status" value="1"/>
</dbReference>
<dbReference type="GO" id="GO:0022625">
    <property type="term" value="C:cytosolic large ribosomal subunit"/>
    <property type="evidence" value="ECO:0007669"/>
    <property type="project" value="InterPro"/>
</dbReference>
<evidence type="ECO:0000256" key="2">
    <source>
        <dbReference type="ARBA" id="ARBA00022980"/>
    </source>
</evidence>
<dbReference type="InterPro" id="IPR039547">
    <property type="entry name" value="Ribosomal_eL19"/>
</dbReference>
<keyword evidence="3 4" id="KW-0687">Ribonucleoprotein</keyword>
<dbReference type="EMBL" id="KT006966">
    <property type="protein sequence ID" value="AKQ01468.1"/>
    <property type="molecule type" value="Genomic_DNA"/>
</dbReference>
<feature type="domain" description="Large ribosomal subunit protein eL19" evidence="6">
    <location>
        <begin position="3"/>
        <end position="145"/>
    </location>
</feature>
<keyword evidence="2 4" id="KW-0689">Ribosomal protein</keyword>
<gene>
    <name evidence="4 7" type="primary">rpl19e</name>
</gene>
<dbReference type="PANTHER" id="PTHR10722">
    <property type="entry name" value="60S RIBOSOMAL PROTEIN L19"/>
    <property type="match status" value="1"/>
</dbReference>
<dbReference type="InterPro" id="IPR057260">
    <property type="entry name" value="Ribosomal_L19e_C"/>
</dbReference>
<evidence type="ECO:0000313" key="7">
    <source>
        <dbReference type="EMBL" id="AKQ01468.1"/>
    </source>
</evidence>
<proteinExistence type="inferred from homology"/>
<dbReference type="Pfam" id="PF25476">
    <property type="entry name" value="Ribosomal_L19e_C"/>
    <property type="match status" value="1"/>
</dbReference>
<dbReference type="InterPro" id="IPR015972">
    <property type="entry name" value="Ribosomal_eL19_dom1"/>
</dbReference>
<dbReference type="InterPro" id="IPR057259">
    <property type="entry name" value="Ribosomal_L19e"/>
</dbReference>
<feature type="compositionally biased region" description="Basic residues" evidence="5">
    <location>
        <begin position="62"/>
        <end position="74"/>
    </location>
</feature>
<dbReference type="InterPro" id="IPR035970">
    <property type="entry name" value="60S_ribosomal_eL19_sf"/>
</dbReference>
<keyword evidence="4" id="KW-0699">rRNA-binding</keyword>
<dbReference type="SMART" id="SM01416">
    <property type="entry name" value="Ribosomal_L19e"/>
    <property type="match status" value="1"/>
</dbReference>
<dbReference type="SUPFAM" id="SSF48140">
    <property type="entry name" value="Ribosomal protein L19 (L19e)"/>
    <property type="match status" value="1"/>
</dbReference>
<dbReference type="NCBIfam" id="NF006343">
    <property type="entry name" value="PRK08570.1"/>
    <property type="match status" value="1"/>
</dbReference>
<comment type="function">
    <text evidence="4">Binds to the 23S rRNA.</text>
</comment>
<dbReference type="GO" id="GO:0070180">
    <property type="term" value="F:large ribosomal subunit rRNA binding"/>
    <property type="evidence" value="ECO:0007669"/>
    <property type="project" value="UniProtKB-UniRule"/>
</dbReference>
<evidence type="ECO:0000259" key="6">
    <source>
        <dbReference type="SMART" id="SM01416"/>
    </source>
</evidence>
<evidence type="ECO:0000256" key="4">
    <source>
        <dbReference type="HAMAP-Rule" id="MF_01475"/>
    </source>
</evidence>
<evidence type="ECO:0000256" key="3">
    <source>
        <dbReference type="ARBA" id="ARBA00023274"/>
    </source>
</evidence>
<dbReference type="Gene3D" id="1.10.1200.240">
    <property type="match status" value="1"/>
</dbReference>
<name>A0A0H4T1K1_9ARCH</name>
<dbReference type="InterPro" id="IPR000196">
    <property type="entry name" value="Ribosomal_eL19_dom"/>
</dbReference>
<comment type="subunit">
    <text evidence="4">Part of the 50S ribosomal subunit.</text>
</comment>
<dbReference type="GO" id="GO:0006412">
    <property type="term" value="P:translation"/>
    <property type="evidence" value="ECO:0007669"/>
    <property type="project" value="UniProtKB-UniRule"/>
</dbReference>
<evidence type="ECO:0000256" key="1">
    <source>
        <dbReference type="ARBA" id="ARBA00011082"/>
    </source>
</evidence>
<accession>A0A0H4T1K1</accession>
<evidence type="ECO:0000256" key="5">
    <source>
        <dbReference type="SAM" id="MobiDB-lite"/>
    </source>
</evidence>
<reference evidence="7" key="1">
    <citation type="journal article" date="2015" name="ISME J.">
        <title>Aquifer environment selects for microbial species cohorts in sediment and groundwater.</title>
        <authorList>
            <person name="Hug L.A."/>
            <person name="Thomas B.C."/>
            <person name="Brown C.T."/>
            <person name="Frischkorn K.R."/>
            <person name="Williams K.H."/>
            <person name="Tringe S.G."/>
            <person name="Banfield J.F."/>
        </authorList>
    </citation>
    <scope>NUCLEOTIDE SEQUENCE</scope>
</reference>
<keyword evidence="4" id="KW-0694">RNA-binding</keyword>
<dbReference type="Gene3D" id="1.10.1650.10">
    <property type="match status" value="1"/>
</dbReference>
<organism evidence="7">
    <name type="scientific">uncultured thaumarchaeote Rifle_16ft_4_minimus_1872</name>
    <dbReference type="NCBI Taxonomy" id="1665209"/>
    <lineage>
        <taxon>Archaea</taxon>
        <taxon>Nitrososphaerota</taxon>
        <taxon>environmental samples</taxon>
    </lineage>
</organism>
<sequence length="147" mass="16703">MADLRAKRRMAADMLGIGATRIRLDPAETERLEDAITRGSIRSLLKEGVIWVEQKKGVSRGRARVRRRKAKVRGRGAGSKEGAKYAQLSRKEAWVTRVRTLRRRLKIKKARGEINNNVFWQIYRQVGVGQVRTIKHMEELIAAAGGK</sequence>
<dbReference type="GO" id="GO:0003735">
    <property type="term" value="F:structural constituent of ribosome"/>
    <property type="evidence" value="ECO:0007669"/>
    <property type="project" value="InterPro"/>
</dbReference>
<protein>
    <recommendedName>
        <fullName evidence="4">Large ribosomal subunit protein eL19</fullName>
    </recommendedName>
</protein>
<dbReference type="AlphaFoldDB" id="A0A0H4T1K1"/>